<accession>A0A101FSP3</accession>
<gene>
    <name evidence="1" type="ORF">XD72_1885</name>
    <name evidence="2" type="ORF">XE07_1870</name>
</gene>
<dbReference type="EMBL" id="LGHB01000036">
    <property type="protein sequence ID" value="KUK95258.1"/>
    <property type="molecule type" value="Genomic_DNA"/>
</dbReference>
<organism evidence="1 4">
    <name type="scientific">Methanothrix harundinacea</name>
    <dbReference type="NCBI Taxonomy" id="301375"/>
    <lineage>
        <taxon>Archaea</taxon>
        <taxon>Methanobacteriati</taxon>
        <taxon>Methanobacteriota</taxon>
        <taxon>Stenosarchaea group</taxon>
        <taxon>Methanomicrobia</taxon>
        <taxon>Methanotrichales</taxon>
        <taxon>Methanotrichaceae</taxon>
        <taxon>Methanothrix</taxon>
    </lineage>
</organism>
<dbReference type="AlphaFoldDB" id="A0A101FSP3"/>
<protein>
    <submittedName>
        <fullName evidence="1">Uncharacterized protein</fullName>
    </submittedName>
</protein>
<evidence type="ECO:0000313" key="4">
    <source>
        <dbReference type="Proteomes" id="UP000057043"/>
    </source>
</evidence>
<evidence type="ECO:0000313" key="3">
    <source>
        <dbReference type="Proteomes" id="UP000053961"/>
    </source>
</evidence>
<reference evidence="3 4" key="2">
    <citation type="journal article" date="2015" name="MBio">
        <title>Genome-Resolved Metagenomic Analysis Reveals Roles for Candidate Phyla and Other Microbial Community Members in Biogeochemical Transformations in Oil Reservoirs.</title>
        <authorList>
            <person name="Hu P."/>
            <person name="Tom L."/>
            <person name="Singh A."/>
            <person name="Thomas B.C."/>
            <person name="Baker B.J."/>
            <person name="Piceno Y.M."/>
            <person name="Andersen G.L."/>
            <person name="Banfield J.F."/>
        </authorList>
    </citation>
    <scope>NUCLEOTIDE SEQUENCE [LARGE SCALE GENOMIC DNA]</scope>
    <source>
        <strain evidence="1">57_489</strain>
    </source>
</reference>
<comment type="caution">
    <text evidence="1">The sequence shown here is derived from an EMBL/GenBank/DDBJ whole genome shotgun (WGS) entry which is preliminary data.</text>
</comment>
<dbReference type="EMBL" id="LGFT01000050">
    <property type="protein sequence ID" value="KUK43746.1"/>
    <property type="molecule type" value="Genomic_DNA"/>
</dbReference>
<reference evidence="2" key="1">
    <citation type="journal article" date="2015" name="MBio">
        <title>Genome-resolved metagenomic analysis reveals roles for candidate phyla and other microbial community members in biogeochemical transformations in oil reservoirs.</title>
        <authorList>
            <person name="Hu P."/>
            <person name="Tom L."/>
            <person name="Singh A."/>
            <person name="Thomas B.C."/>
            <person name="Baker B.J."/>
            <person name="Piceno Y.M."/>
            <person name="Andersen G.L."/>
            <person name="Banfield J.F."/>
        </authorList>
    </citation>
    <scope>NUCLEOTIDE SEQUENCE [LARGE SCALE GENOMIC DNA]</scope>
    <source>
        <strain evidence="2">56_747</strain>
    </source>
</reference>
<evidence type="ECO:0000313" key="2">
    <source>
        <dbReference type="EMBL" id="KUK95258.1"/>
    </source>
</evidence>
<proteinExistence type="predicted"/>
<evidence type="ECO:0000313" key="1">
    <source>
        <dbReference type="EMBL" id="KUK43746.1"/>
    </source>
</evidence>
<dbReference type="PATRIC" id="fig|301375.6.peg.1310"/>
<dbReference type="Proteomes" id="UP000057043">
    <property type="component" value="Unassembled WGS sequence"/>
</dbReference>
<dbReference type="Proteomes" id="UP000053961">
    <property type="component" value="Unassembled WGS sequence"/>
</dbReference>
<sequence length="298" mass="33653">MMHSGDRIKGGDMPTDLIEKVDGLLDQFMSIVNNLVEERKIQRGIARSQNPSSIVAVLDKTTLYILAQNHAGALSTMYTYHPDKQISEQKALSSARWEFGYEDPLMIVFPRVVLDQSEKERWDILRVIALSHVESEVQRAINLMSLMQIRPLFGHASYIVDDRTASVLVPLTDEGDSFYDEAIKPALERAGLIPRRALEFGDDEDKLKAIWRDICRSRMVVVDLTGNDPMVMYELGIAHTVGKESIILYRRGQCPKFPPKLIGANFLEYDEGEDGLVKLRADMAEALHQMMNPVMGSD</sequence>
<name>A0A101FSP3_9EURY</name>